<reference evidence="1" key="1">
    <citation type="submission" date="2022-06" db="EMBL/GenBank/DDBJ databases">
        <title>Genome sequencing of Brevibacillus sp. BB3-R1.</title>
        <authorList>
            <person name="Heo J."/>
            <person name="Lee D."/>
            <person name="Won M."/>
            <person name="Han B.-H."/>
            <person name="Hong S.-B."/>
            <person name="Kwon S.-W."/>
        </authorList>
    </citation>
    <scope>NUCLEOTIDE SEQUENCE</scope>
    <source>
        <strain evidence="1">BB3-R1</strain>
    </source>
</reference>
<protein>
    <submittedName>
        <fullName evidence="1">DUF2515 domain-containing protein</fullName>
    </submittedName>
</protein>
<organism evidence="1 2">
    <name type="scientific">Brevibacillus ruminantium</name>
    <dbReference type="NCBI Taxonomy" id="2950604"/>
    <lineage>
        <taxon>Bacteria</taxon>
        <taxon>Bacillati</taxon>
        <taxon>Bacillota</taxon>
        <taxon>Bacilli</taxon>
        <taxon>Bacillales</taxon>
        <taxon>Paenibacillaceae</taxon>
        <taxon>Brevibacillus</taxon>
    </lineage>
</organism>
<dbReference type="InterPro" id="IPR019658">
    <property type="entry name" value="DUF2515"/>
</dbReference>
<proteinExistence type="predicted"/>
<dbReference type="Proteomes" id="UP001056500">
    <property type="component" value="Chromosome"/>
</dbReference>
<evidence type="ECO:0000313" key="2">
    <source>
        <dbReference type="Proteomes" id="UP001056500"/>
    </source>
</evidence>
<dbReference type="Pfam" id="PF10720">
    <property type="entry name" value="DUF2515"/>
    <property type="match status" value="1"/>
</dbReference>
<evidence type="ECO:0000313" key="1">
    <source>
        <dbReference type="EMBL" id="USG68078.1"/>
    </source>
</evidence>
<gene>
    <name evidence="1" type="ORF">NDK47_12675</name>
</gene>
<dbReference type="EMBL" id="CP098755">
    <property type="protein sequence ID" value="USG68078.1"/>
    <property type="molecule type" value="Genomic_DNA"/>
</dbReference>
<sequence>MKPIQTEDRDIIADIRRLTHRANRNNITRTQAYLAFFQNHSEVHWALLAHLVSRNGGWNMTDLHGEWLPRLMTAAEIKNYFWFLERCNWLIFHDAYAQLLLYEKMKRTGQDLTALLVDLGVSVFMQPIWQSFLHTKDSVRLTRALIINEQQYIEQRVVDKPFAEQQIFFSLAFFTQSILSLNQVIFPYKEHPTDRRLHACGISVHRFPSVTQRIDIGKTLYQLLFDNPVRLQSIYEWARRIPHTGSRADYWPHLFTPRKPASETDGRYLPRFEGKELIAGAPKLYSPQVSSVWPDQEHPPADGTDWYQGENWQTALEARADLPTLDEDQYIRSLRMIEWGVKFVQAFRP</sequence>
<keyword evidence="2" id="KW-1185">Reference proteome</keyword>
<name>A0ABY4WPK7_9BACL</name>
<dbReference type="RefSeq" id="WP_251875409.1">
    <property type="nucleotide sequence ID" value="NZ_CP098755.1"/>
</dbReference>
<accession>A0ABY4WPK7</accession>